<name>A0A915YIQ3_9BACT</name>
<evidence type="ECO:0000259" key="2">
    <source>
        <dbReference type="Pfam" id="PF12080"/>
    </source>
</evidence>
<feature type="domain" description="Gliding motility-associated protein GldM C-terminal" evidence="2">
    <location>
        <begin position="439"/>
        <end position="545"/>
    </location>
</feature>
<evidence type="ECO:0000259" key="4">
    <source>
        <dbReference type="Pfam" id="PF21601"/>
    </source>
</evidence>
<dbReference type="AlphaFoldDB" id="A0A915YIQ3"/>
<accession>A0A915YIQ3</accession>
<dbReference type="InterPro" id="IPR022720">
    <property type="entry name" value="Motility-assoc_prot_GldM_N"/>
</dbReference>
<evidence type="ECO:0000313" key="7">
    <source>
        <dbReference type="Proteomes" id="UP001060919"/>
    </source>
</evidence>
<evidence type="ECO:0000256" key="1">
    <source>
        <dbReference type="SAM" id="MobiDB-lite"/>
    </source>
</evidence>
<feature type="compositionally biased region" description="Basic and acidic residues" evidence="1">
    <location>
        <begin position="113"/>
        <end position="132"/>
    </location>
</feature>
<reference evidence="6" key="1">
    <citation type="submission" date="2022-09" db="EMBL/GenBank/DDBJ databases">
        <title>Aureispira anguillicida sp. nov., isolated from Leptocephalus of Japanese eel Anguilla japonica.</title>
        <authorList>
            <person name="Yuasa K."/>
            <person name="Mekata T."/>
            <person name="Ikunari K."/>
        </authorList>
    </citation>
    <scope>NUCLEOTIDE SEQUENCE</scope>
    <source>
        <strain evidence="6">EL160426</strain>
    </source>
</reference>
<dbReference type="InterPro" id="IPR048406">
    <property type="entry name" value="GldM_Ig-like-2"/>
</dbReference>
<dbReference type="Pfam" id="PF12080">
    <property type="entry name" value="GldM_4th"/>
    <property type="match status" value="1"/>
</dbReference>
<organism evidence="6 7">
    <name type="scientific">Aureispira anguillae</name>
    <dbReference type="NCBI Taxonomy" id="2864201"/>
    <lineage>
        <taxon>Bacteria</taxon>
        <taxon>Pseudomonadati</taxon>
        <taxon>Bacteroidota</taxon>
        <taxon>Saprospiria</taxon>
        <taxon>Saprospirales</taxon>
        <taxon>Saprospiraceae</taxon>
        <taxon>Aureispira</taxon>
    </lineage>
</organism>
<proteinExistence type="predicted"/>
<dbReference type="Proteomes" id="UP001060919">
    <property type="component" value="Chromosome"/>
</dbReference>
<evidence type="ECO:0000259" key="5">
    <source>
        <dbReference type="Pfam" id="PF21602"/>
    </source>
</evidence>
<feature type="domain" description="Gliding motility-associated protein GldM first immunoglobulin-like" evidence="4">
    <location>
        <begin position="261"/>
        <end position="355"/>
    </location>
</feature>
<dbReference type="InterPro" id="IPR022719">
    <property type="entry name" value="Motility-assoc_prot_GldM_C"/>
</dbReference>
<sequence length="546" mass="59758">MSIPKEPRQLMINLMYLVLTAMLALNVSAEIINAFFMLDKGIKKNNKIVEHSVSGVITSMEETAKTKTQYQPLVDKAKEAKTLTTGFDEYINSLRERMIEESGGAYTDQEAADQGHPELAGKPRGKKDKDTPQRIFVSGDYGSEGKKQPEGEVLEQKILDLRKAYLDFVAGLWEGQGIKGTIFADPTKKEGALKTLEAEMTLTSSENYNAEAHENKTWADYTFGHMPVAAIYPMLRKFQNDARTSESAVVNFLAGQMGKLELNYDKFDVFSQSSKPYILLGETYEADIALGAYSSQAKFSVSVGGSSLKIVDGKAKYSARGSSVGQKTYSAKISVNNPLTGETETFTKEFSYEVGQPSVNVSADKMNVFYIGVPNPVTVAAAGVATSAMKVSMTGGKLTKKSGTNYTVTADRPGEATITVKDTKNGKSFPFKFRVKRIPDPVVRLGKKTDGLMGSGEFKAQPGLAAWLDNFDFDARCQVQSYTLYYTRKRQDPVEIQGKGGRFSGKVSAAIRQAKPGDQYAFTDVKARCPGDKAGRRVNGLAFKVK</sequence>
<dbReference type="Pfam" id="PF21601">
    <property type="entry name" value="GldM_2nd"/>
    <property type="match status" value="1"/>
</dbReference>
<dbReference type="Pfam" id="PF12081">
    <property type="entry name" value="GldM_1st"/>
    <property type="match status" value="1"/>
</dbReference>
<dbReference type="EMBL" id="AP026867">
    <property type="protein sequence ID" value="BDS13904.1"/>
    <property type="molecule type" value="Genomic_DNA"/>
</dbReference>
<dbReference type="KEGG" id="aup:AsAng_0046670"/>
<gene>
    <name evidence="6" type="ORF">AsAng_0046670</name>
</gene>
<protein>
    <submittedName>
        <fullName evidence="6">Gliding motility protein GldM</fullName>
    </submittedName>
</protein>
<keyword evidence="7" id="KW-1185">Reference proteome</keyword>
<dbReference type="RefSeq" id="WP_264789151.1">
    <property type="nucleotide sequence ID" value="NZ_AP026867.1"/>
</dbReference>
<evidence type="ECO:0000313" key="6">
    <source>
        <dbReference type="EMBL" id="BDS13904.1"/>
    </source>
</evidence>
<feature type="domain" description="Gliding motility-associated protein GldM second immunoglobulin-like" evidence="5">
    <location>
        <begin position="358"/>
        <end position="436"/>
    </location>
</feature>
<dbReference type="Pfam" id="PF21602">
    <property type="entry name" value="GldM_3rd"/>
    <property type="match status" value="1"/>
</dbReference>
<feature type="domain" description="Gliding motility-associated protein GldM N-terminal" evidence="3">
    <location>
        <begin position="30"/>
        <end position="254"/>
    </location>
</feature>
<feature type="region of interest" description="Disordered" evidence="1">
    <location>
        <begin position="105"/>
        <end position="149"/>
    </location>
</feature>
<dbReference type="InterPro" id="IPR048405">
    <property type="entry name" value="GldM_Ig-like-1"/>
</dbReference>
<evidence type="ECO:0000259" key="3">
    <source>
        <dbReference type="Pfam" id="PF12081"/>
    </source>
</evidence>